<accession>A0ABT9U9F3</accession>
<evidence type="ECO:0000313" key="1">
    <source>
        <dbReference type="EMBL" id="MDQ0116278.1"/>
    </source>
</evidence>
<dbReference type="GO" id="GO:0016301">
    <property type="term" value="F:kinase activity"/>
    <property type="evidence" value="ECO:0007669"/>
    <property type="project" value="UniProtKB-KW"/>
</dbReference>
<evidence type="ECO:0000313" key="2">
    <source>
        <dbReference type="Proteomes" id="UP001229346"/>
    </source>
</evidence>
<dbReference type="RefSeq" id="WP_307208327.1">
    <property type="nucleotide sequence ID" value="NZ_JAUSSU010000017.1"/>
</dbReference>
<dbReference type="InterPro" id="IPR027417">
    <property type="entry name" value="P-loop_NTPase"/>
</dbReference>
<sequence>MIIWINGAFGSGKTQTAYELHRRVEHAYVYDPENVGYFLRKNIPKELGKSDFQDYGLWREHNYSMLRYLDREYDGLLIVPMTLVDPLYFDEIVGRLREDGTSVHHFSLCASKAVIHNRLRKRGEGRHSWAAQQTERCINALADERFGWHVDTDNRSIEDNVAFIAERAGISLLPDHRSGWSKKADRIKTQLKHIRFF</sequence>
<dbReference type="EMBL" id="JAUSSU010000017">
    <property type="protein sequence ID" value="MDQ0116278.1"/>
    <property type="molecule type" value="Genomic_DNA"/>
</dbReference>
<keyword evidence="2" id="KW-1185">Reference proteome</keyword>
<organism evidence="1 2">
    <name type="scientific">Paenibacillus harenae</name>
    <dbReference type="NCBI Taxonomy" id="306543"/>
    <lineage>
        <taxon>Bacteria</taxon>
        <taxon>Bacillati</taxon>
        <taxon>Bacillota</taxon>
        <taxon>Bacilli</taxon>
        <taxon>Bacillales</taxon>
        <taxon>Paenibacillaceae</taxon>
        <taxon>Paenibacillus</taxon>
    </lineage>
</organism>
<dbReference type="Pfam" id="PF13671">
    <property type="entry name" value="AAA_33"/>
    <property type="match status" value="1"/>
</dbReference>
<name>A0ABT9U9F3_PAEHA</name>
<protein>
    <submittedName>
        <fullName evidence="1">Cytidylate kinase</fullName>
    </submittedName>
</protein>
<dbReference type="SUPFAM" id="SSF52540">
    <property type="entry name" value="P-loop containing nucleoside triphosphate hydrolases"/>
    <property type="match status" value="1"/>
</dbReference>
<dbReference type="Proteomes" id="UP001229346">
    <property type="component" value="Unassembled WGS sequence"/>
</dbReference>
<reference evidence="1 2" key="1">
    <citation type="submission" date="2023-07" db="EMBL/GenBank/DDBJ databases">
        <title>Sorghum-associated microbial communities from plants grown in Nebraska, USA.</title>
        <authorList>
            <person name="Schachtman D."/>
        </authorList>
    </citation>
    <scope>NUCLEOTIDE SEQUENCE [LARGE SCALE GENOMIC DNA]</scope>
    <source>
        <strain evidence="1 2">CC482</strain>
    </source>
</reference>
<gene>
    <name evidence="1" type="ORF">J2T15_005754</name>
</gene>
<comment type="caution">
    <text evidence="1">The sequence shown here is derived from an EMBL/GenBank/DDBJ whole genome shotgun (WGS) entry which is preliminary data.</text>
</comment>
<dbReference type="Gene3D" id="3.40.50.300">
    <property type="entry name" value="P-loop containing nucleotide triphosphate hydrolases"/>
    <property type="match status" value="1"/>
</dbReference>
<keyword evidence="1" id="KW-0808">Transferase</keyword>
<keyword evidence="1" id="KW-0418">Kinase</keyword>
<proteinExistence type="predicted"/>